<dbReference type="PROSITE" id="PS50837">
    <property type="entry name" value="NACHT"/>
    <property type="match status" value="1"/>
</dbReference>
<comment type="caution">
    <text evidence="6">The sequence shown here is derived from an EMBL/GenBank/DDBJ whole genome shotgun (WGS) entry which is preliminary data.</text>
</comment>
<keyword evidence="1 3" id="KW-0853">WD repeat</keyword>
<name>A0A9P9D3N7_9HYPO</name>
<dbReference type="SUPFAM" id="SSF52540">
    <property type="entry name" value="P-loop containing nucleoside triphosphate hydrolases"/>
    <property type="match status" value="1"/>
</dbReference>
<dbReference type="InterPro" id="IPR020472">
    <property type="entry name" value="WD40_PAC1"/>
</dbReference>
<dbReference type="CDD" id="cd00200">
    <property type="entry name" value="WD40"/>
    <property type="match status" value="3"/>
</dbReference>
<accession>A0A9P9D3N7</accession>
<dbReference type="InterPro" id="IPR015943">
    <property type="entry name" value="WD40/YVTN_repeat-like_dom_sf"/>
</dbReference>
<dbReference type="Pfam" id="PF00400">
    <property type="entry name" value="WD40"/>
    <property type="match status" value="13"/>
</dbReference>
<evidence type="ECO:0000313" key="7">
    <source>
        <dbReference type="Proteomes" id="UP000738349"/>
    </source>
</evidence>
<dbReference type="InterPro" id="IPR001680">
    <property type="entry name" value="WD40_rpt"/>
</dbReference>
<dbReference type="EMBL" id="JAGMUV010000039">
    <property type="protein sequence ID" value="KAH7112029.1"/>
    <property type="molecule type" value="Genomic_DNA"/>
</dbReference>
<evidence type="ECO:0000313" key="6">
    <source>
        <dbReference type="EMBL" id="KAH7112029.1"/>
    </source>
</evidence>
<dbReference type="Pfam" id="PF24883">
    <property type="entry name" value="NPHP3_N"/>
    <property type="match status" value="1"/>
</dbReference>
<dbReference type="OrthoDB" id="538223at2759"/>
<feature type="repeat" description="WD" evidence="3">
    <location>
        <begin position="1140"/>
        <end position="1181"/>
    </location>
</feature>
<evidence type="ECO:0000256" key="1">
    <source>
        <dbReference type="ARBA" id="ARBA00022574"/>
    </source>
</evidence>
<dbReference type="PROSITE" id="PS50294">
    <property type="entry name" value="WD_REPEATS_REGION"/>
    <property type="match status" value="13"/>
</dbReference>
<dbReference type="Gene3D" id="2.130.10.10">
    <property type="entry name" value="YVTN repeat-like/Quinoprotein amine dehydrogenase"/>
    <property type="match status" value="5"/>
</dbReference>
<sequence length="1422" mass="158009">MALEALDVVASLIAVVHSSAKVASLCFYYYRDVKNAKDDIDRLQREATSLKKASESVQLLLKGPNGAKLEASQELMVAAKDSLSQLRELEQVLSPGTTRKAMSRVGLRALKWPFQNKDVEKIAQGLGRCTQAISLGLQVDNAAVLLGIDQNLLHVDKKLVEIDQKAVLDRLPVVVEASFDSRAEEHNPICLHDTRVDLLRQISKWADDPRAKPIFWLNGMAGTGKSTISRTVARSFATTGRLGASFFFRRGETDRGSLSKFVTTIAAQLVSRVPAFAPHAKHAIDTDTTIFGKTAQEQFKKLVLEPLSRVPQDARKTATLVVVVDALDECERDDDVKLIINLFSRVKMLQSPRLRILVTSRPDLPIRLGFSAITGKYQDLVLHEMPEHIVEHDISAFLRHELAVIRSNYNNSVPEDRQLPTTWPGQSNIQILVQMAVPLFIFAATVCRFLADRRCGNPDKQLQEVLKYRTRSQESQLDATYLPVLNQLVVGLPIRQREKALQEFRVIVGSIVILASPLSTCALAQMLSVSKDTIDNRLDLLHSVLSIPPSSSSPVRLLHLSFRDFLVDAEKCGKNPFWVDEKYSHWKMAANCLRVMNERLRTDICDVKAPGTSRSTINPQKVDACLPPEVQYACLHWVYHIQHARDHVSDGGPVCDFLIRHFLHWMEALSLMGRASESIGIINALQSLLSPEVSVKLSSFLSDAIRFVLANISVIDKTPLQIYSSALVFAPEKSIIRYTFESEIPSWISLAPEAETDWNSCLQTLEGHNDSVRSVAFSQDSTLVASASDDRTVRIWRSDIGDCFQELKGHSGPVRSIAFSHDSALVASASNDQTVRIWHADTGESIKCYSNWVRSIAFSHDSALMASAPDNRTVRIWRADTGECIQELKGQSDWVRSIAFSHDSTLMASASDDRTVRIWRVDSGDCVQELKGHSRSVRSISFSHDSTLVALVSDDRTVRIWHISTGDRIQELKGHSRLIRSIAFSHDSTLVASASDDRTVRIWRVDAGNCVQELKGHNCSVRSIAFSHDSALVASGSDDRTVRIWRVDAGDCVQELKGHSHPVRSIASSHDSALVASASDDRTVRIWRVDAGDCVQELKGHSRLIRSIAFSHDSALVASASRDKTVRIWHADTGDCIQELKGHSDWVRSVAFSHDSALVASASRDKTVRIWRADTGDCDQELKGHSDWVRSIAFSHDSALIASASDDRTVRIWRVDAGDCVQELKGHSRSVRSIAFSHDSTLVVSASDDRTVRIWRADTGDRIQELKGHSRLIRSIAFSHDSALVASASDDRTVRIWRTDAGDCVLTVHIGFVSHLSFEPGNTRLLTDIGHITVPKSPVAEESVASTPLVMPSQIRDCRFGFGITEDGCWVSWHGNNLLWLPVDFRPTCSRVLGSTIVIGCRLGRVIIVRFSIQELPDLQYN</sequence>
<dbReference type="SUPFAM" id="SSF50978">
    <property type="entry name" value="WD40 repeat-like"/>
    <property type="match status" value="3"/>
</dbReference>
<feature type="repeat" description="WD" evidence="3">
    <location>
        <begin position="1056"/>
        <end position="1097"/>
    </location>
</feature>
<feature type="repeat" description="WD" evidence="3">
    <location>
        <begin position="765"/>
        <end position="796"/>
    </location>
</feature>
<dbReference type="InterPro" id="IPR036322">
    <property type="entry name" value="WD40_repeat_dom_sf"/>
</dbReference>
<feature type="repeat" description="WD" evidence="3">
    <location>
        <begin position="807"/>
        <end position="848"/>
    </location>
</feature>
<dbReference type="Proteomes" id="UP000738349">
    <property type="component" value="Unassembled WGS sequence"/>
</dbReference>
<feature type="coiled-coil region" evidence="4">
    <location>
        <begin position="33"/>
        <end position="89"/>
    </location>
</feature>
<proteinExistence type="predicted"/>
<dbReference type="InterPro" id="IPR027417">
    <property type="entry name" value="P-loop_NTPase"/>
</dbReference>
<organism evidence="6 7">
    <name type="scientific">Dactylonectria macrodidyma</name>
    <dbReference type="NCBI Taxonomy" id="307937"/>
    <lineage>
        <taxon>Eukaryota</taxon>
        <taxon>Fungi</taxon>
        <taxon>Dikarya</taxon>
        <taxon>Ascomycota</taxon>
        <taxon>Pezizomycotina</taxon>
        <taxon>Sordariomycetes</taxon>
        <taxon>Hypocreomycetidae</taxon>
        <taxon>Hypocreales</taxon>
        <taxon>Nectriaceae</taxon>
        <taxon>Dactylonectria</taxon>
    </lineage>
</organism>
<keyword evidence="4" id="KW-0175">Coiled coil</keyword>
<dbReference type="InterPro" id="IPR056884">
    <property type="entry name" value="NPHP3-like_N"/>
</dbReference>
<feature type="domain" description="NACHT" evidence="5">
    <location>
        <begin position="213"/>
        <end position="363"/>
    </location>
</feature>
<keyword evidence="7" id="KW-1185">Reference proteome</keyword>
<evidence type="ECO:0000259" key="5">
    <source>
        <dbReference type="PROSITE" id="PS50837"/>
    </source>
</evidence>
<feature type="repeat" description="WD" evidence="3">
    <location>
        <begin position="846"/>
        <end position="887"/>
    </location>
</feature>
<gene>
    <name evidence="6" type="ORF">EDB81DRAFT_894171</name>
</gene>
<feature type="repeat" description="WD" evidence="3">
    <location>
        <begin position="1014"/>
        <end position="1055"/>
    </location>
</feature>
<feature type="repeat" description="WD" evidence="3">
    <location>
        <begin position="1182"/>
        <end position="1223"/>
    </location>
</feature>
<keyword evidence="2" id="KW-0677">Repeat</keyword>
<feature type="repeat" description="WD" evidence="3">
    <location>
        <begin position="1266"/>
        <end position="1307"/>
    </location>
</feature>
<feature type="repeat" description="WD" evidence="3">
    <location>
        <begin position="1224"/>
        <end position="1265"/>
    </location>
</feature>
<feature type="repeat" description="WD" evidence="3">
    <location>
        <begin position="1098"/>
        <end position="1139"/>
    </location>
</feature>
<dbReference type="PROSITE" id="PS50082">
    <property type="entry name" value="WD_REPEATS_2"/>
    <property type="match status" value="13"/>
</dbReference>
<dbReference type="PRINTS" id="PR00320">
    <property type="entry name" value="GPROTEINBRPT"/>
</dbReference>
<dbReference type="InterPro" id="IPR050505">
    <property type="entry name" value="WDR55/POC1"/>
</dbReference>
<dbReference type="SMART" id="SM00320">
    <property type="entry name" value="WD40"/>
    <property type="match status" value="13"/>
</dbReference>
<feature type="repeat" description="WD" evidence="3">
    <location>
        <begin position="972"/>
        <end position="1013"/>
    </location>
</feature>
<protein>
    <submittedName>
        <fullName evidence="6">Vegetative incompatibility protein HET-E-1</fullName>
    </submittedName>
</protein>
<evidence type="ECO:0000256" key="4">
    <source>
        <dbReference type="SAM" id="Coils"/>
    </source>
</evidence>
<evidence type="ECO:0000256" key="2">
    <source>
        <dbReference type="ARBA" id="ARBA00022737"/>
    </source>
</evidence>
<dbReference type="PANTHER" id="PTHR44019">
    <property type="entry name" value="WD REPEAT-CONTAINING PROTEIN 55"/>
    <property type="match status" value="1"/>
</dbReference>
<dbReference type="InterPro" id="IPR007111">
    <property type="entry name" value="NACHT_NTPase"/>
</dbReference>
<evidence type="ECO:0000256" key="3">
    <source>
        <dbReference type="PROSITE-ProRule" id="PRU00221"/>
    </source>
</evidence>
<feature type="repeat" description="WD" evidence="3">
    <location>
        <begin position="930"/>
        <end position="971"/>
    </location>
</feature>
<feature type="repeat" description="WD" evidence="3">
    <location>
        <begin position="888"/>
        <end position="929"/>
    </location>
</feature>
<reference evidence="6" key="1">
    <citation type="journal article" date="2021" name="Nat. Commun.">
        <title>Genetic determinants of endophytism in the Arabidopsis root mycobiome.</title>
        <authorList>
            <person name="Mesny F."/>
            <person name="Miyauchi S."/>
            <person name="Thiergart T."/>
            <person name="Pickel B."/>
            <person name="Atanasova L."/>
            <person name="Karlsson M."/>
            <person name="Huettel B."/>
            <person name="Barry K.W."/>
            <person name="Haridas S."/>
            <person name="Chen C."/>
            <person name="Bauer D."/>
            <person name="Andreopoulos W."/>
            <person name="Pangilinan J."/>
            <person name="LaButti K."/>
            <person name="Riley R."/>
            <person name="Lipzen A."/>
            <person name="Clum A."/>
            <person name="Drula E."/>
            <person name="Henrissat B."/>
            <person name="Kohler A."/>
            <person name="Grigoriev I.V."/>
            <person name="Martin F.M."/>
            <person name="Hacquard S."/>
        </authorList>
    </citation>
    <scope>NUCLEOTIDE SEQUENCE</scope>
    <source>
        <strain evidence="6">MPI-CAGE-AT-0147</strain>
    </source>
</reference>
<dbReference type="PANTHER" id="PTHR44019:SF8">
    <property type="entry name" value="POC1 CENTRIOLAR PROTEIN HOMOLOG"/>
    <property type="match status" value="1"/>
</dbReference>
<dbReference type="Gene3D" id="3.40.50.300">
    <property type="entry name" value="P-loop containing nucleotide triphosphate hydrolases"/>
    <property type="match status" value="1"/>
</dbReference>